<dbReference type="Gene3D" id="3.30.450.20">
    <property type="entry name" value="PAS domain"/>
    <property type="match status" value="1"/>
</dbReference>
<dbReference type="PANTHER" id="PTHR32089">
    <property type="entry name" value="METHYL-ACCEPTING CHEMOTAXIS PROTEIN MCPB"/>
    <property type="match status" value="1"/>
</dbReference>
<dbReference type="GO" id="GO:0006935">
    <property type="term" value="P:chemotaxis"/>
    <property type="evidence" value="ECO:0007669"/>
    <property type="project" value="UniProtKB-KW"/>
</dbReference>
<keyword evidence="6 11" id="KW-0472">Membrane</keyword>
<dbReference type="GO" id="GO:0007165">
    <property type="term" value="P:signal transduction"/>
    <property type="evidence" value="ECO:0007669"/>
    <property type="project" value="UniProtKB-KW"/>
</dbReference>
<evidence type="ECO:0000256" key="8">
    <source>
        <dbReference type="ARBA" id="ARBA00029447"/>
    </source>
</evidence>
<dbReference type="InterPro" id="IPR033479">
    <property type="entry name" value="dCache_1"/>
</dbReference>
<feature type="domain" description="HAMP" evidence="13">
    <location>
        <begin position="318"/>
        <end position="378"/>
    </location>
</feature>
<organism evidence="14 15">
    <name type="scientific">Desulfovibrio legallii</name>
    <dbReference type="NCBI Taxonomy" id="571438"/>
    <lineage>
        <taxon>Bacteria</taxon>
        <taxon>Pseudomonadati</taxon>
        <taxon>Thermodesulfobacteriota</taxon>
        <taxon>Desulfovibrionia</taxon>
        <taxon>Desulfovibrionales</taxon>
        <taxon>Desulfovibrionaceae</taxon>
        <taxon>Desulfovibrio</taxon>
    </lineage>
</organism>
<evidence type="ECO:0000259" key="12">
    <source>
        <dbReference type="PROSITE" id="PS50111"/>
    </source>
</evidence>
<evidence type="ECO:0000259" key="13">
    <source>
        <dbReference type="PROSITE" id="PS50885"/>
    </source>
</evidence>
<comment type="similarity">
    <text evidence="8">Belongs to the methyl-accepting chemotaxis (MCP) protein family.</text>
</comment>
<evidence type="ECO:0000313" key="14">
    <source>
        <dbReference type="EMBL" id="TBH79694.1"/>
    </source>
</evidence>
<evidence type="ECO:0000256" key="7">
    <source>
        <dbReference type="ARBA" id="ARBA00023224"/>
    </source>
</evidence>
<dbReference type="Gene3D" id="6.10.340.10">
    <property type="match status" value="1"/>
</dbReference>
<dbReference type="CDD" id="cd12912">
    <property type="entry name" value="PDC2_MCP_like"/>
    <property type="match status" value="1"/>
</dbReference>
<dbReference type="PROSITE" id="PS50885">
    <property type="entry name" value="HAMP"/>
    <property type="match status" value="1"/>
</dbReference>
<reference evidence="14 15" key="1">
    <citation type="submission" date="2018-12" db="EMBL/GenBank/DDBJ databases">
        <title>First genome draft of Desulfovibrio legallis sp. nov.</title>
        <authorList>
            <person name="Ben Dhia O."/>
            <person name="Najjari A."/>
            <person name="Ferjani R."/>
            <person name="Fhoula I."/>
            <person name="Fardeau M.-L."/>
            <person name="Boudabbous A."/>
            <person name="Ouzari H.I."/>
        </authorList>
    </citation>
    <scope>NUCLEOTIDE SEQUENCE [LARGE SCALE GENOMIC DNA]</scope>
    <source>
        <strain evidence="14 15">H1T</strain>
    </source>
</reference>
<keyword evidence="7 9" id="KW-0807">Transducer</keyword>
<dbReference type="FunFam" id="1.10.287.950:FF:000001">
    <property type="entry name" value="Methyl-accepting chemotaxis sensory transducer"/>
    <property type="match status" value="1"/>
</dbReference>
<dbReference type="InterPro" id="IPR004089">
    <property type="entry name" value="MCPsignal_dom"/>
</dbReference>
<dbReference type="CDD" id="cd11386">
    <property type="entry name" value="MCP_signal"/>
    <property type="match status" value="1"/>
</dbReference>
<feature type="domain" description="Methyl-accepting transducer" evidence="12">
    <location>
        <begin position="426"/>
        <end position="662"/>
    </location>
</feature>
<evidence type="ECO:0000256" key="1">
    <source>
        <dbReference type="ARBA" id="ARBA00004651"/>
    </source>
</evidence>
<protein>
    <submittedName>
        <fullName evidence="14">Methyl-accepting chemotaxis protein</fullName>
    </submittedName>
</protein>
<feature type="transmembrane region" description="Helical" evidence="11">
    <location>
        <begin position="294"/>
        <end position="317"/>
    </location>
</feature>
<keyword evidence="2" id="KW-1003">Cell membrane</keyword>
<dbReference type="GO" id="GO:0005886">
    <property type="term" value="C:plasma membrane"/>
    <property type="evidence" value="ECO:0007669"/>
    <property type="project" value="UniProtKB-SubCell"/>
</dbReference>
<evidence type="ECO:0000256" key="6">
    <source>
        <dbReference type="ARBA" id="ARBA00023136"/>
    </source>
</evidence>
<keyword evidence="3" id="KW-0145">Chemotaxis</keyword>
<dbReference type="Proteomes" id="UP000292919">
    <property type="component" value="Unassembled WGS sequence"/>
</dbReference>
<proteinExistence type="inferred from homology"/>
<evidence type="ECO:0000256" key="5">
    <source>
        <dbReference type="ARBA" id="ARBA00022989"/>
    </source>
</evidence>
<dbReference type="SMART" id="SM00283">
    <property type="entry name" value="MA"/>
    <property type="match status" value="1"/>
</dbReference>
<accession>A0A6H3FBW9</accession>
<dbReference type="EMBL" id="SIXC01000007">
    <property type="protein sequence ID" value="TBH79694.1"/>
    <property type="molecule type" value="Genomic_DNA"/>
</dbReference>
<dbReference type="Pfam" id="PF00015">
    <property type="entry name" value="MCPsignal"/>
    <property type="match status" value="1"/>
</dbReference>
<evidence type="ECO:0000256" key="10">
    <source>
        <dbReference type="SAM" id="MobiDB-lite"/>
    </source>
</evidence>
<dbReference type="PANTHER" id="PTHR32089:SF112">
    <property type="entry name" value="LYSOZYME-LIKE PROTEIN-RELATED"/>
    <property type="match status" value="1"/>
</dbReference>
<keyword evidence="5 11" id="KW-1133">Transmembrane helix</keyword>
<feature type="region of interest" description="Disordered" evidence="10">
    <location>
        <begin position="384"/>
        <end position="412"/>
    </location>
</feature>
<keyword evidence="15" id="KW-1185">Reference proteome</keyword>
<evidence type="ECO:0000256" key="2">
    <source>
        <dbReference type="ARBA" id="ARBA00022475"/>
    </source>
</evidence>
<dbReference type="SUPFAM" id="SSF58104">
    <property type="entry name" value="Methyl-accepting chemotaxis protein (MCP) signaling domain"/>
    <property type="match status" value="1"/>
</dbReference>
<evidence type="ECO:0000256" key="11">
    <source>
        <dbReference type="SAM" id="Phobius"/>
    </source>
</evidence>
<dbReference type="AlphaFoldDB" id="A0A6H3FBW9"/>
<comment type="subcellular location">
    <subcellularLocation>
        <location evidence="1">Cell membrane</location>
        <topology evidence="1">Multi-pass membrane protein</topology>
    </subcellularLocation>
</comment>
<dbReference type="PROSITE" id="PS50111">
    <property type="entry name" value="CHEMOTAXIS_TRANSDUC_2"/>
    <property type="match status" value="1"/>
</dbReference>
<comment type="caution">
    <text evidence="14">The sequence shown here is derived from an EMBL/GenBank/DDBJ whole genome shotgun (WGS) entry which is preliminary data.</text>
</comment>
<evidence type="ECO:0000313" key="15">
    <source>
        <dbReference type="Proteomes" id="UP000292919"/>
    </source>
</evidence>
<dbReference type="InterPro" id="IPR003660">
    <property type="entry name" value="HAMP_dom"/>
</dbReference>
<name>A0A6H3FBW9_9BACT</name>
<sequence length="699" mass="73529">MKIGLLKKILLGILLPAIAGLLLVAGVSYKMAEQALRGQIRTDMTALLESQSIGLNGVFLGLTESLKTLSENQRISDYIDAYERGDDPDLLQGRLAQRTDQALRSFTDNNRSVYFAGLLAPDGTVLGHHLKGATQASEKFVGTSFADRSYYAKARQGEPCVEGIISAATGKTATVVAFPIKRDGRVAAIVMAGIANADLAAGTTNLIKVGSKGQVYAYDLKGHMVLHSDIKRMGKDESASPHVQELLRQGQGRTRFVNAQGEEKGLYYRTMPVEGWVLCVEFDREEIFSPVRDMLGNSALLTLGCALLVGFIIFWVVRGIVRLLGGISSLAEAVAGGRLELDAKENTLLDTARRRGDEFSVLGQAMGHMVGNIKQLLDESAAKTQAAEQAGEEARQATARAEEAARQAESAKQEGMLAAAGQLEEVVSVISSASSQLAAQVEQVNRGASASAQRLGEAATAMNEMNATVQEVAKNAAEASGAAENTRVSATNGAEIVRGALESIGEVHSVSLALKDDMGKLNEHALSISKIMGVISDIADQTNLLALNAAIEAARAGEAGRGFAVVADEVRKLAEKTMASTNDVGNAIKAIQESTAQSVEAMDSALGAVEKATRYAQDSGAALHQIVESVGGAADQVSAIATASEQQSAASEEINQSIVQVNDMSGQTATAMDEAAKAVAELAAQARRLSDLVADMKRG</sequence>
<evidence type="ECO:0000256" key="4">
    <source>
        <dbReference type="ARBA" id="ARBA00022692"/>
    </source>
</evidence>
<dbReference type="Gene3D" id="1.10.287.950">
    <property type="entry name" value="Methyl-accepting chemotaxis protein"/>
    <property type="match status" value="1"/>
</dbReference>
<dbReference type="RefSeq" id="WP_130957979.1">
    <property type="nucleotide sequence ID" value="NZ_JBHSHA010000008.1"/>
</dbReference>
<evidence type="ECO:0000256" key="3">
    <source>
        <dbReference type="ARBA" id="ARBA00022500"/>
    </source>
</evidence>
<evidence type="ECO:0000256" key="9">
    <source>
        <dbReference type="PROSITE-ProRule" id="PRU00284"/>
    </source>
</evidence>
<feature type="compositionally biased region" description="Basic and acidic residues" evidence="10">
    <location>
        <begin position="392"/>
        <end position="412"/>
    </location>
</feature>
<keyword evidence="4 11" id="KW-0812">Transmembrane</keyword>
<gene>
    <name evidence="14" type="ORF">EB812_07240</name>
</gene>
<dbReference type="Pfam" id="PF02743">
    <property type="entry name" value="dCache_1"/>
    <property type="match status" value="1"/>
</dbReference>